<comment type="caution">
    <text evidence="2">The sequence shown here is derived from an EMBL/GenBank/DDBJ whole genome shotgun (WGS) entry which is preliminary data.</text>
</comment>
<dbReference type="AlphaFoldDB" id="A0AAJ2RA69"/>
<gene>
    <name evidence="2" type="ORF">SGN30_30735</name>
</gene>
<evidence type="ECO:0000313" key="2">
    <source>
        <dbReference type="EMBL" id="MDX4957817.1"/>
    </source>
</evidence>
<keyword evidence="1" id="KW-1133">Transmembrane helix</keyword>
<dbReference type="RefSeq" id="WP_269199023.1">
    <property type="nucleotide sequence ID" value="NZ_CP114201.1"/>
</dbReference>
<name>A0AAJ2RA69_DELAC</name>
<evidence type="ECO:0000256" key="1">
    <source>
        <dbReference type="SAM" id="Phobius"/>
    </source>
</evidence>
<keyword evidence="1" id="KW-0812">Transmembrane</keyword>
<protein>
    <submittedName>
        <fullName evidence="2">DUF3262 family protein</fullName>
    </submittedName>
</protein>
<accession>A0AAJ2RA69</accession>
<dbReference type="InterPro" id="IPR021676">
    <property type="entry name" value="DUF3262"/>
</dbReference>
<organism evidence="2 3">
    <name type="scientific">Delftia acidovorans</name>
    <name type="common">Pseudomonas acidovorans</name>
    <name type="synonym">Comamonas acidovorans</name>
    <dbReference type="NCBI Taxonomy" id="80866"/>
    <lineage>
        <taxon>Bacteria</taxon>
        <taxon>Pseudomonadati</taxon>
        <taxon>Pseudomonadota</taxon>
        <taxon>Betaproteobacteria</taxon>
        <taxon>Burkholderiales</taxon>
        <taxon>Comamonadaceae</taxon>
        <taxon>Delftia</taxon>
    </lineage>
</organism>
<evidence type="ECO:0000313" key="3">
    <source>
        <dbReference type="Proteomes" id="UP001287445"/>
    </source>
</evidence>
<feature type="transmembrane region" description="Helical" evidence="1">
    <location>
        <begin position="60"/>
        <end position="77"/>
    </location>
</feature>
<sequence length="78" mass="8473">MFGDMKAGFMDASGVDPARMKVVVITLVFGVILVIAAWFGKMILEAYTDGEIEQDDAIESVITVIVIVCAIFAFVAWL</sequence>
<feature type="transmembrane region" description="Helical" evidence="1">
    <location>
        <begin position="21"/>
        <end position="40"/>
    </location>
</feature>
<keyword evidence="1" id="KW-0472">Membrane</keyword>
<dbReference type="Pfam" id="PF11660">
    <property type="entry name" value="DUF3262"/>
    <property type="match status" value="1"/>
</dbReference>
<proteinExistence type="predicted"/>
<dbReference type="EMBL" id="JAWWMZ010000021">
    <property type="protein sequence ID" value="MDX4957817.1"/>
    <property type="molecule type" value="Genomic_DNA"/>
</dbReference>
<dbReference type="Proteomes" id="UP001287445">
    <property type="component" value="Unassembled WGS sequence"/>
</dbReference>
<reference evidence="2" key="1">
    <citation type="submission" date="2023-11" db="EMBL/GenBank/DDBJ databases">
        <title>Identification and selenium tolerance of Delftia acidovorans R3-25.</title>
        <authorList>
            <person name="Zhang S."/>
            <person name="Liu Y."/>
            <person name="Guo Y."/>
        </authorList>
    </citation>
    <scope>NUCLEOTIDE SEQUENCE</scope>
    <source>
        <strain evidence="2">R3-25</strain>
    </source>
</reference>